<reference evidence="2" key="1">
    <citation type="submission" date="2020-10" db="EMBL/GenBank/DDBJ databases">
        <title>Diversity and distribution of actinomycetes associated with coral in the coast of Hainan.</title>
        <authorList>
            <person name="Li F."/>
        </authorList>
    </citation>
    <scope>NUCLEOTIDE SEQUENCE</scope>
    <source>
        <strain evidence="2">HNM0983</strain>
    </source>
</reference>
<keyword evidence="1" id="KW-0732">Signal</keyword>
<dbReference type="RefSeq" id="WP_193930553.1">
    <property type="nucleotide sequence ID" value="NZ_JADEYC010000048.1"/>
</dbReference>
<evidence type="ECO:0000313" key="2">
    <source>
        <dbReference type="EMBL" id="MBE9376622.1"/>
    </source>
</evidence>
<evidence type="ECO:0000256" key="1">
    <source>
        <dbReference type="SAM" id="SignalP"/>
    </source>
</evidence>
<sequence length="87" mass="8217">MANASTRRLLAAALAAPALALAAPTVALADGALESNMDYAGPGGTAAQDTVTAADEAGNAIWGEQTGAAGPGGVYSDSAVAAVSGQD</sequence>
<dbReference type="PROSITE" id="PS51318">
    <property type="entry name" value="TAT"/>
    <property type="match status" value="1"/>
</dbReference>
<name>A0A929BB44_9PSEU</name>
<protein>
    <submittedName>
        <fullName evidence="2">Uncharacterized protein</fullName>
    </submittedName>
</protein>
<feature type="chain" id="PRO_5037113042" evidence="1">
    <location>
        <begin position="30"/>
        <end position="87"/>
    </location>
</feature>
<keyword evidence="3" id="KW-1185">Reference proteome</keyword>
<comment type="caution">
    <text evidence="2">The sequence shown here is derived from an EMBL/GenBank/DDBJ whole genome shotgun (WGS) entry which is preliminary data.</text>
</comment>
<accession>A0A929BB44</accession>
<dbReference type="EMBL" id="JADEYC010000048">
    <property type="protein sequence ID" value="MBE9376622.1"/>
    <property type="molecule type" value="Genomic_DNA"/>
</dbReference>
<dbReference type="AlphaFoldDB" id="A0A929BB44"/>
<dbReference type="InterPro" id="IPR006311">
    <property type="entry name" value="TAT_signal"/>
</dbReference>
<organism evidence="2 3">
    <name type="scientific">Saccharopolyspora montiporae</name>
    <dbReference type="NCBI Taxonomy" id="2781240"/>
    <lineage>
        <taxon>Bacteria</taxon>
        <taxon>Bacillati</taxon>
        <taxon>Actinomycetota</taxon>
        <taxon>Actinomycetes</taxon>
        <taxon>Pseudonocardiales</taxon>
        <taxon>Pseudonocardiaceae</taxon>
        <taxon>Saccharopolyspora</taxon>
    </lineage>
</organism>
<evidence type="ECO:0000313" key="3">
    <source>
        <dbReference type="Proteomes" id="UP000598360"/>
    </source>
</evidence>
<dbReference type="Proteomes" id="UP000598360">
    <property type="component" value="Unassembled WGS sequence"/>
</dbReference>
<proteinExistence type="predicted"/>
<feature type="signal peptide" evidence="1">
    <location>
        <begin position="1"/>
        <end position="29"/>
    </location>
</feature>
<gene>
    <name evidence="2" type="ORF">IQ251_19405</name>
</gene>